<name>A0A1H7C1G1_9RHOB</name>
<dbReference type="SUPFAM" id="SSF55729">
    <property type="entry name" value="Acyl-CoA N-acyltransferases (Nat)"/>
    <property type="match status" value="1"/>
</dbReference>
<sequence length="236" mass="25315">MNTDWFAVIDGTWPAARITRAGPFRLREGRGGGQRVSAASAEGPFTEADIDAAEAAMRDMGQPRIFMIRPGEDALDAALAARGYPVVDPVNVHACPSAQLTDIPIPRVTVFALWEPLAIMREIWAQGGIGPGRLAVMERAPGPKTGLLARHRDKPGGVGFVAIHAGTAMVHAVEILPHQRRQGLGRWMMRAAAFWAVENGADTLSVICTQANTAANGLYAALGMEVVGAYHYRRLD</sequence>
<accession>A0A1H7C1G1</accession>
<dbReference type="Gene3D" id="3.40.630.30">
    <property type="match status" value="1"/>
</dbReference>
<dbReference type="InterPro" id="IPR050832">
    <property type="entry name" value="Bact_Acetyltransf"/>
</dbReference>
<dbReference type="Pfam" id="PF00583">
    <property type="entry name" value="Acetyltransf_1"/>
    <property type="match status" value="1"/>
</dbReference>
<dbReference type="PANTHER" id="PTHR43877:SF1">
    <property type="entry name" value="ACETYLTRANSFERASE"/>
    <property type="match status" value="1"/>
</dbReference>
<dbReference type="AlphaFoldDB" id="A0A1H7C1G1"/>
<reference evidence="4 5" key="1">
    <citation type="submission" date="2016-10" db="EMBL/GenBank/DDBJ databases">
        <authorList>
            <person name="de Groot N.N."/>
        </authorList>
    </citation>
    <scope>NUCLEOTIDE SEQUENCE [LARGE SCALE GENOMIC DNA]</scope>
    <source>
        <strain evidence="4 5">DSM 29340</strain>
    </source>
</reference>
<gene>
    <name evidence="4" type="ORF">SAMN05444007_107184</name>
</gene>
<dbReference type="InterPro" id="IPR016181">
    <property type="entry name" value="Acyl_CoA_acyltransferase"/>
</dbReference>
<keyword evidence="1 4" id="KW-0808">Transferase</keyword>
<organism evidence="4 5">
    <name type="scientific">Cribrihabitans marinus</name>
    <dbReference type="NCBI Taxonomy" id="1227549"/>
    <lineage>
        <taxon>Bacteria</taxon>
        <taxon>Pseudomonadati</taxon>
        <taxon>Pseudomonadota</taxon>
        <taxon>Alphaproteobacteria</taxon>
        <taxon>Rhodobacterales</taxon>
        <taxon>Paracoccaceae</taxon>
        <taxon>Cribrihabitans</taxon>
    </lineage>
</organism>
<evidence type="ECO:0000259" key="3">
    <source>
        <dbReference type="PROSITE" id="PS51186"/>
    </source>
</evidence>
<feature type="domain" description="N-acetyltransferase" evidence="3">
    <location>
        <begin position="103"/>
        <end position="236"/>
    </location>
</feature>
<keyword evidence="5" id="KW-1185">Reference proteome</keyword>
<evidence type="ECO:0000256" key="1">
    <source>
        <dbReference type="ARBA" id="ARBA00022679"/>
    </source>
</evidence>
<evidence type="ECO:0000313" key="5">
    <source>
        <dbReference type="Proteomes" id="UP000199379"/>
    </source>
</evidence>
<evidence type="ECO:0000256" key="2">
    <source>
        <dbReference type="ARBA" id="ARBA00023315"/>
    </source>
</evidence>
<dbReference type="InterPro" id="IPR000182">
    <property type="entry name" value="GNAT_dom"/>
</dbReference>
<dbReference type="Proteomes" id="UP000199379">
    <property type="component" value="Unassembled WGS sequence"/>
</dbReference>
<protein>
    <submittedName>
        <fullName evidence="4">Acetyltransferase (GNAT) family protein</fullName>
    </submittedName>
</protein>
<proteinExistence type="predicted"/>
<dbReference type="EMBL" id="FNYD01000007">
    <property type="protein sequence ID" value="SEJ80842.1"/>
    <property type="molecule type" value="Genomic_DNA"/>
</dbReference>
<dbReference type="CDD" id="cd04301">
    <property type="entry name" value="NAT_SF"/>
    <property type="match status" value="1"/>
</dbReference>
<dbReference type="RefSeq" id="WP_092367745.1">
    <property type="nucleotide sequence ID" value="NZ_BMGV01000007.1"/>
</dbReference>
<dbReference type="PANTHER" id="PTHR43877">
    <property type="entry name" value="AMINOALKYLPHOSPHONATE N-ACETYLTRANSFERASE-RELATED-RELATED"/>
    <property type="match status" value="1"/>
</dbReference>
<evidence type="ECO:0000313" key="4">
    <source>
        <dbReference type="EMBL" id="SEJ80842.1"/>
    </source>
</evidence>
<dbReference type="PROSITE" id="PS51186">
    <property type="entry name" value="GNAT"/>
    <property type="match status" value="1"/>
</dbReference>
<dbReference type="OrthoDB" id="7301318at2"/>
<dbReference type="GO" id="GO:0016747">
    <property type="term" value="F:acyltransferase activity, transferring groups other than amino-acyl groups"/>
    <property type="evidence" value="ECO:0007669"/>
    <property type="project" value="InterPro"/>
</dbReference>
<dbReference type="STRING" id="1227549.SAMN05444007_107184"/>
<keyword evidence="2" id="KW-0012">Acyltransferase</keyword>